<feature type="transmembrane region" description="Helical" evidence="1">
    <location>
        <begin position="120"/>
        <end position="142"/>
    </location>
</feature>
<dbReference type="Pfam" id="PF07786">
    <property type="entry name" value="HGSNAT_cat"/>
    <property type="match status" value="1"/>
</dbReference>
<name>A0A2N6KHE1_9CYAN</name>
<dbReference type="RefSeq" id="WP_102172534.1">
    <property type="nucleotide sequence ID" value="NZ_NMQA01000109.1"/>
</dbReference>
<dbReference type="PANTHER" id="PTHR31061">
    <property type="entry name" value="LD22376P"/>
    <property type="match status" value="1"/>
</dbReference>
<dbReference type="Proteomes" id="UP000235025">
    <property type="component" value="Unassembled WGS sequence"/>
</dbReference>
<protein>
    <submittedName>
        <fullName evidence="3">DUF5009 domain-containing protein</fullName>
    </submittedName>
</protein>
<dbReference type="PANTHER" id="PTHR31061:SF24">
    <property type="entry name" value="LD22376P"/>
    <property type="match status" value="1"/>
</dbReference>
<evidence type="ECO:0000256" key="1">
    <source>
        <dbReference type="SAM" id="Phobius"/>
    </source>
</evidence>
<feature type="transmembrane region" description="Helical" evidence="1">
    <location>
        <begin position="274"/>
        <end position="293"/>
    </location>
</feature>
<keyword evidence="1" id="KW-0472">Membrane</keyword>
<evidence type="ECO:0000313" key="4">
    <source>
        <dbReference type="Proteomes" id="UP000235025"/>
    </source>
</evidence>
<dbReference type="EMBL" id="NMQA01000109">
    <property type="protein sequence ID" value="PLZ98774.1"/>
    <property type="molecule type" value="Genomic_DNA"/>
</dbReference>
<sequence length="386" mass="43591">MRLTSLDVFRGITIAGMILVNTASIAEPNVYPPLLHAEWHGCTPTDLVFPFFLFIVGVAMSFSFSKYTDVKLYGENEKVFLSPPSPYWRIIRRAAILFALGLLLNGFWNQGVWTFDFNSIRVMGVLQRISLTYLLASFVVLNIPRKGQWILAGVLLIGYWLAMMYVPVPGYGAGVLTRDGNLGAYIDRLIIPKAHLYKGDNYNLMGDPEGLFSTIPAIVSVLAGYFAGQWIRSQKQINSKTSMDLVLFGLSCLVIGGIWDLAFPINKKLWTSSYVVFTTGWALLLLAFCYELIDVRRVRRWGKSFEIMGYNPIFLFTASVLLIKILVKTTVGTGENAPSTYNWIYQNLFLPWAGAYNGSLFLAITTVLLWLVVAYAMYRRRWLIKV</sequence>
<organism evidence="3 4">
    <name type="scientific">Fischerella thermalis CCMEE 5268</name>
    <dbReference type="NCBI Taxonomy" id="2019662"/>
    <lineage>
        <taxon>Bacteria</taxon>
        <taxon>Bacillati</taxon>
        <taxon>Cyanobacteriota</taxon>
        <taxon>Cyanophyceae</taxon>
        <taxon>Nostocales</taxon>
        <taxon>Hapalosiphonaceae</taxon>
        <taxon>Fischerella</taxon>
    </lineage>
</organism>
<feature type="transmembrane region" description="Helical" evidence="1">
    <location>
        <begin position="313"/>
        <end position="334"/>
    </location>
</feature>
<accession>A0A2N6KHE1</accession>
<comment type="caution">
    <text evidence="3">The sequence shown here is derived from an EMBL/GenBank/DDBJ whole genome shotgun (WGS) entry which is preliminary data.</text>
</comment>
<evidence type="ECO:0000259" key="2">
    <source>
        <dbReference type="Pfam" id="PF07786"/>
    </source>
</evidence>
<feature type="transmembrane region" description="Helical" evidence="1">
    <location>
        <begin position="354"/>
        <end position="378"/>
    </location>
</feature>
<keyword evidence="1" id="KW-0812">Transmembrane</keyword>
<feature type="transmembrane region" description="Helical" evidence="1">
    <location>
        <begin position="47"/>
        <end position="69"/>
    </location>
</feature>
<dbReference type="InterPro" id="IPR012429">
    <property type="entry name" value="HGSNAT_cat"/>
</dbReference>
<feature type="transmembrane region" description="Helical" evidence="1">
    <location>
        <begin position="243"/>
        <end position="262"/>
    </location>
</feature>
<keyword evidence="1" id="KW-1133">Transmembrane helix</keyword>
<reference evidence="3 4" key="1">
    <citation type="submission" date="2017-07" db="EMBL/GenBank/DDBJ databases">
        <title>Genomes of Fischerella (Mastigocladus) sp. strains.</title>
        <authorList>
            <person name="Miller S.R."/>
        </authorList>
    </citation>
    <scope>NUCLEOTIDE SEQUENCE [LARGE SCALE GENOMIC DNA]</scope>
    <source>
        <strain evidence="3 4">CCMEE 5268</strain>
    </source>
</reference>
<feature type="transmembrane region" description="Helical" evidence="1">
    <location>
        <begin position="149"/>
        <end position="168"/>
    </location>
</feature>
<feature type="transmembrane region" description="Helical" evidence="1">
    <location>
        <begin position="7"/>
        <end position="27"/>
    </location>
</feature>
<feature type="transmembrane region" description="Helical" evidence="1">
    <location>
        <begin position="211"/>
        <end position="231"/>
    </location>
</feature>
<feature type="transmembrane region" description="Helical" evidence="1">
    <location>
        <begin position="90"/>
        <end position="108"/>
    </location>
</feature>
<gene>
    <name evidence="3" type="ORF">CEN50_10090</name>
</gene>
<proteinExistence type="predicted"/>
<feature type="domain" description="Heparan-alpha-glucosaminide N-acetyltransferase catalytic" evidence="2">
    <location>
        <begin position="2"/>
        <end position="237"/>
    </location>
</feature>
<evidence type="ECO:0000313" key="3">
    <source>
        <dbReference type="EMBL" id="PLZ98774.1"/>
    </source>
</evidence>
<dbReference type="AlphaFoldDB" id="A0A2N6KHE1"/>